<feature type="compositionally biased region" description="Basic and acidic residues" evidence="3">
    <location>
        <begin position="136"/>
        <end position="186"/>
    </location>
</feature>
<dbReference type="Pfam" id="PF00076">
    <property type="entry name" value="RRM_1"/>
    <property type="match status" value="1"/>
</dbReference>
<dbReference type="CDD" id="cd00590">
    <property type="entry name" value="RRM_SF"/>
    <property type="match status" value="1"/>
</dbReference>
<dbReference type="PROSITE" id="PS50102">
    <property type="entry name" value="RRM"/>
    <property type="match status" value="1"/>
</dbReference>
<reference evidence="5 6" key="1">
    <citation type="submission" date="2024-02" db="EMBL/GenBank/DDBJ databases">
        <authorList>
            <person name="Chen Y."/>
            <person name="Shah S."/>
            <person name="Dougan E. K."/>
            <person name="Thang M."/>
            <person name="Chan C."/>
        </authorList>
    </citation>
    <scope>NUCLEOTIDE SEQUENCE [LARGE SCALE GENOMIC DNA]</scope>
</reference>
<dbReference type="InterPro" id="IPR051229">
    <property type="entry name" value="ALYREF_mRNA_export"/>
</dbReference>
<evidence type="ECO:0000313" key="5">
    <source>
        <dbReference type="EMBL" id="CAK9093814.1"/>
    </source>
</evidence>
<evidence type="ECO:0000259" key="4">
    <source>
        <dbReference type="PROSITE" id="PS50102"/>
    </source>
</evidence>
<evidence type="ECO:0000256" key="3">
    <source>
        <dbReference type="SAM" id="MobiDB-lite"/>
    </source>
</evidence>
<dbReference type="PANTHER" id="PTHR19965">
    <property type="entry name" value="RNA AND EXPORT FACTOR BINDING PROTEIN"/>
    <property type="match status" value="1"/>
</dbReference>
<feature type="domain" description="RRM" evidence="4">
    <location>
        <begin position="331"/>
        <end position="402"/>
    </location>
</feature>
<accession>A0ABP0R0Q0</accession>
<evidence type="ECO:0000256" key="2">
    <source>
        <dbReference type="PROSITE-ProRule" id="PRU00176"/>
    </source>
</evidence>
<organism evidence="5 6">
    <name type="scientific">Durusdinium trenchii</name>
    <dbReference type="NCBI Taxonomy" id="1381693"/>
    <lineage>
        <taxon>Eukaryota</taxon>
        <taxon>Sar</taxon>
        <taxon>Alveolata</taxon>
        <taxon>Dinophyceae</taxon>
        <taxon>Suessiales</taxon>
        <taxon>Symbiodiniaceae</taxon>
        <taxon>Durusdinium</taxon>
    </lineage>
</organism>
<dbReference type="InterPro" id="IPR000504">
    <property type="entry name" value="RRM_dom"/>
</dbReference>
<feature type="compositionally biased region" description="Basic and acidic residues" evidence="3">
    <location>
        <begin position="221"/>
        <end position="244"/>
    </location>
</feature>
<protein>
    <recommendedName>
        <fullName evidence="4">RRM domain-containing protein</fullName>
    </recommendedName>
</protein>
<evidence type="ECO:0000256" key="1">
    <source>
        <dbReference type="ARBA" id="ARBA00022884"/>
    </source>
</evidence>
<dbReference type="Proteomes" id="UP001642484">
    <property type="component" value="Unassembled WGS sequence"/>
</dbReference>
<feature type="compositionally biased region" description="Basic and acidic residues" evidence="3">
    <location>
        <begin position="80"/>
        <end position="104"/>
    </location>
</feature>
<comment type="caution">
    <text evidence="5">The sequence shown here is derived from an EMBL/GenBank/DDBJ whole genome shotgun (WGS) entry which is preliminary data.</text>
</comment>
<feature type="region of interest" description="Disordered" evidence="3">
    <location>
        <begin position="1"/>
        <end position="267"/>
    </location>
</feature>
<feature type="compositionally biased region" description="Polar residues" evidence="3">
    <location>
        <begin position="188"/>
        <end position="198"/>
    </location>
</feature>
<evidence type="ECO:0000313" key="6">
    <source>
        <dbReference type="Proteomes" id="UP001642484"/>
    </source>
</evidence>
<dbReference type="SUPFAM" id="SSF54928">
    <property type="entry name" value="RNA-binding domain, RBD"/>
    <property type="match status" value="1"/>
</dbReference>
<name>A0ABP0R0Q0_9DINO</name>
<keyword evidence="1 2" id="KW-0694">RNA-binding</keyword>
<dbReference type="Gene3D" id="3.30.70.330">
    <property type="match status" value="1"/>
</dbReference>
<dbReference type="InterPro" id="IPR035979">
    <property type="entry name" value="RBD_domain_sf"/>
</dbReference>
<dbReference type="EMBL" id="CAXAMN010025251">
    <property type="protein sequence ID" value="CAK9093814.1"/>
    <property type="molecule type" value="Genomic_DNA"/>
</dbReference>
<proteinExistence type="predicted"/>
<sequence length="402" mass="46041">MGPIAVHPLGRARSAPGEGRITAMPSRVNRVIKASRSEPKGRGKGRKEHVAPKEEEMVGLDMSLDELIEKEAQPQKGKKNWQEEWEKPGKEKEWGPNKWQDKTKSTGTWKASWKDNDQSGGGGSWKASWKSADASENWKKADSWKAAEQWKPKAEKWEKDNSWSSGKKNDWSGHQEEWKPKPRGDEWSANSWGAQPKSQAWEKWPQDKWEAPVRQTWRPTNEQERWNSRNEVHLQRWERPDTSRQEAYGRQADVYGRPAPDYGRGQNDYARQQHDYARQGHDYGRGTQDSGRQGPAEGYGRAFDVRDRRGRERSRSPPRRNFYEEPPARGSIILVKNIPLGLDSRDIRDAFQSATGPVTSCKLSQDGTARISFERPEDAKKAVATFDHGELNGNIINVHIIN</sequence>
<keyword evidence="6" id="KW-1185">Reference proteome</keyword>
<dbReference type="InterPro" id="IPR012677">
    <property type="entry name" value="Nucleotide-bd_a/b_plait_sf"/>
</dbReference>
<feature type="compositionally biased region" description="Basic and acidic residues" evidence="3">
    <location>
        <begin position="303"/>
        <end position="325"/>
    </location>
</feature>
<dbReference type="PANTHER" id="PTHR19965:SF35">
    <property type="entry name" value="RNA ANNEALING PROTEIN YRA1"/>
    <property type="match status" value="1"/>
</dbReference>
<feature type="region of interest" description="Disordered" evidence="3">
    <location>
        <begin position="279"/>
        <end position="325"/>
    </location>
</feature>
<dbReference type="SMART" id="SM00360">
    <property type="entry name" value="RRM"/>
    <property type="match status" value="1"/>
</dbReference>
<feature type="compositionally biased region" description="Low complexity" evidence="3">
    <location>
        <begin position="125"/>
        <end position="135"/>
    </location>
</feature>
<gene>
    <name evidence="5" type="ORF">CCMP2556_LOCUS44786</name>
</gene>